<reference evidence="2 3" key="1">
    <citation type="journal article" date="2020" name="Biotechnol. Biofuels">
        <title>New insights from the biogas microbiome by comprehensive genome-resolved metagenomics of nearly 1600 species originating from multiple anaerobic digesters.</title>
        <authorList>
            <person name="Campanaro S."/>
            <person name="Treu L."/>
            <person name="Rodriguez-R L.M."/>
            <person name="Kovalovszki A."/>
            <person name="Ziels R.M."/>
            <person name="Maus I."/>
            <person name="Zhu X."/>
            <person name="Kougias P.G."/>
            <person name="Basile A."/>
            <person name="Luo G."/>
            <person name="Schluter A."/>
            <person name="Konstantinidis K.T."/>
            <person name="Angelidaki I."/>
        </authorList>
    </citation>
    <scope>NUCLEOTIDE SEQUENCE [LARGE SCALE GENOMIC DNA]</scope>
    <source>
        <strain evidence="2">AS27yjCOA_61</strain>
    </source>
</reference>
<dbReference type="InterPro" id="IPR008972">
    <property type="entry name" value="Cupredoxin"/>
</dbReference>
<dbReference type="Gene3D" id="2.60.40.420">
    <property type="entry name" value="Cupredoxins - blue copper proteins"/>
    <property type="match status" value="1"/>
</dbReference>
<dbReference type="Pfam" id="PF13473">
    <property type="entry name" value="Cupredoxin_1"/>
    <property type="match status" value="1"/>
</dbReference>
<feature type="domain" description="EfeO-type cupredoxin-like" evidence="1">
    <location>
        <begin position="8"/>
        <end position="88"/>
    </location>
</feature>
<accession>A0A847J6F9</accession>
<dbReference type="Proteomes" id="UP000559962">
    <property type="component" value="Unassembled WGS sequence"/>
</dbReference>
<protein>
    <recommendedName>
        <fullName evidence="1">EfeO-type cupredoxin-like domain-containing protein</fullName>
    </recommendedName>
</protein>
<dbReference type="AlphaFoldDB" id="A0A847J6F9"/>
<evidence type="ECO:0000259" key="1">
    <source>
        <dbReference type="Pfam" id="PF13473"/>
    </source>
</evidence>
<dbReference type="EMBL" id="JAAYVO010000093">
    <property type="protein sequence ID" value="NLH35754.1"/>
    <property type="molecule type" value="Genomic_DNA"/>
</dbReference>
<organism evidence="2 3">
    <name type="scientific">Pseudolactococcus chungangensis</name>
    <dbReference type="NCBI Taxonomy" id="451457"/>
    <lineage>
        <taxon>Bacteria</taxon>
        <taxon>Bacillati</taxon>
        <taxon>Bacillota</taxon>
        <taxon>Bacilli</taxon>
        <taxon>Lactobacillales</taxon>
        <taxon>Streptococcaceae</taxon>
        <taxon>Pseudolactococcus</taxon>
    </lineage>
</organism>
<sequence>MSLFGNSNEVVINVDGGYAPSSFKLKAGKPAKVTFKRTSDKGCTQQVIFNGETRDLQLNTPVSFDFVPEAGEHQFTCGMQMVKGSYTVK</sequence>
<evidence type="ECO:0000313" key="2">
    <source>
        <dbReference type="EMBL" id="NLH35754.1"/>
    </source>
</evidence>
<dbReference type="InterPro" id="IPR028096">
    <property type="entry name" value="EfeO_Cupredoxin"/>
</dbReference>
<gene>
    <name evidence="2" type="ORF">GX453_07000</name>
</gene>
<proteinExistence type="predicted"/>
<name>A0A847J6F9_9LACT</name>
<evidence type="ECO:0000313" key="3">
    <source>
        <dbReference type="Proteomes" id="UP000559962"/>
    </source>
</evidence>
<comment type="caution">
    <text evidence="2">The sequence shown here is derived from an EMBL/GenBank/DDBJ whole genome shotgun (WGS) entry which is preliminary data.</text>
</comment>